<evidence type="ECO:0000256" key="5">
    <source>
        <dbReference type="ARBA" id="ARBA00023125"/>
    </source>
</evidence>
<evidence type="ECO:0000313" key="13">
    <source>
        <dbReference type="EMBL" id="TIB32885.1"/>
    </source>
</evidence>
<keyword evidence="6" id="KW-0804">Transcription</keyword>
<sequence>MDSYYDRIRERVLNPKTSLDDITLSQNYNSPPLSPPVSVSGLPAPPIARSDDRKIVLVLVQWLGPSLGSLQVRSTQDLLKLKGVGKDRSTIAYLPIYCDIPQHLTPAQLKLPGVGSKAHQTSPLLIRHLAQIGRNDITIDYFWKFGDWVCAQCGLTNWAERNSCKNGPKCLTRGGPRPPTRIETSKALCFDEIKTAMTLKIPVFVVSGESCWDKSSGRAPKPPSKSVAHVHDTNAKAIAAASLEQYPDLKLNLSVSPTTRRETREEEKNERIQQMNAMNTINTINNTFKTISSPPQSNSSVGSTSPWSYAQIADYLDMEFNNNLYYSTNNWNSGWNSSGAGSSGSIPSTASTVPTTTAQPQDQWQSVIQSDNSIQPSFQPMNNNSSGPSDFVKKLFMMLEDSQYSSVVCWSPSGESFVVKEMNEFTKQILPRHFKHSNFASFVRQLNKYDFHKVKREEGEEKPWGDQTWEFKHPEFKANCRHSLENIKRKAPTGKGKPTAQQQNTNAAQELQNQTTVNEITNIQQQIENLTKNQQESNFQLNNLQSNYNHVVNGIMSFQRSLINQDQHMQSILHHLIQQNISSNNNYLDSDNVNRLISNYKDASLSSFNLLNDLNGRITQFSQRKRSSSQVQPTPPMVHGPQPQSVTSTSQSASQSASQSTAQSAPTSATPSTQGLKVFTLGQLRQRDGENNVYQQQPAAQTSNLGASTSIVKQEPQDPPISLQSLQKPEAHWTVPPRVLLVEDDAVCRKLSSKFLQIFGCTIDVADDGVSAVNKMNYTKYDLVLMDIVMPNLDGVAATNLIRQFDPMTPIISMTSNSNPNDILNYFSHGMNDILPKPFTKEGLFGMVEKHLLHLKTMQQLCEVPRALGLPPLNDQSISEALQSTAQAVIPNQQSQSEQPE</sequence>
<dbReference type="PANTHER" id="PTHR45339:SF1">
    <property type="entry name" value="HYBRID SIGNAL TRANSDUCTION HISTIDINE KINASE J"/>
    <property type="match status" value="1"/>
</dbReference>
<dbReference type="SMART" id="SM00415">
    <property type="entry name" value="HSF"/>
    <property type="match status" value="1"/>
</dbReference>
<feature type="modified residue" description="4-aspartylphosphate" evidence="9">
    <location>
        <position position="787"/>
    </location>
</feature>
<dbReference type="Gene3D" id="3.40.50.2300">
    <property type="match status" value="1"/>
</dbReference>
<reference evidence="13 14" key="1">
    <citation type="submission" date="2019-03" db="EMBL/GenBank/DDBJ databases">
        <title>Sequencing 23 genomes of Wallemia ichthyophaga.</title>
        <authorList>
            <person name="Gostincar C."/>
        </authorList>
    </citation>
    <scope>NUCLEOTIDE SEQUENCE [LARGE SCALE GENOMIC DNA]</scope>
    <source>
        <strain evidence="13 14">EXF-6200</strain>
    </source>
</reference>
<evidence type="ECO:0000256" key="7">
    <source>
        <dbReference type="ARBA" id="ARBA00023242"/>
    </source>
</evidence>
<evidence type="ECO:0000256" key="4">
    <source>
        <dbReference type="ARBA" id="ARBA00023015"/>
    </source>
</evidence>
<keyword evidence="5" id="KW-0238">DNA-binding</keyword>
<dbReference type="CDD" id="cd17546">
    <property type="entry name" value="REC_hyHK_CKI1_RcsC-like"/>
    <property type="match status" value="1"/>
</dbReference>
<dbReference type="GO" id="GO:0003700">
    <property type="term" value="F:DNA-binding transcription factor activity"/>
    <property type="evidence" value="ECO:0007669"/>
    <property type="project" value="InterPro"/>
</dbReference>
<dbReference type="SUPFAM" id="SSF52172">
    <property type="entry name" value="CheY-like"/>
    <property type="match status" value="1"/>
</dbReference>
<feature type="region of interest" description="Disordered" evidence="11">
    <location>
        <begin position="337"/>
        <end position="363"/>
    </location>
</feature>
<dbReference type="FunFam" id="1.10.10.10:FF:000027">
    <property type="entry name" value="Heat shock transcription factor 1"/>
    <property type="match status" value="1"/>
</dbReference>
<evidence type="ECO:0000256" key="9">
    <source>
        <dbReference type="PROSITE-ProRule" id="PRU00169"/>
    </source>
</evidence>
<dbReference type="InterPro" id="IPR011006">
    <property type="entry name" value="CheY-like_superfamily"/>
</dbReference>
<evidence type="ECO:0000256" key="10">
    <source>
        <dbReference type="SAM" id="Coils"/>
    </source>
</evidence>
<evidence type="ECO:0000256" key="6">
    <source>
        <dbReference type="ARBA" id="ARBA00023163"/>
    </source>
</evidence>
<dbReference type="GO" id="GO:0005634">
    <property type="term" value="C:nucleus"/>
    <property type="evidence" value="ECO:0007669"/>
    <property type="project" value="UniProtKB-SubCell"/>
</dbReference>
<evidence type="ECO:0000256" key="2">
    <source>
        <dbReference type="ARBA" id="ARBA00022553"/>
    </source>
</evidence>
<dbReference type="InterPro" id="IPR001789">
    <property type="entry name" value="Sig_transdc_resp-reg_receiver"/>
</dbReference>
<dbReference type="InterPro" id="IPR036388">
    <property type="entry name" value="WH-like_DNA-bd_sf"/>
</dbReference>
<dbReference type="InterPro" id="IPR036390">
    <property type="entry name" value="WH_DNA-bd_sf"/>
</dbReference>
<keyword evidence="2 9" id="KW-0597">Phosphoprotein</keyword>
<dbReference type="FunFam" id="3.40.50.2300:FF:000212">
    <property type="entry name" value="Stress response regulator/HFS transcription factor"/>
    <property type="match status" value="1"/>
</dbReference>
<evidence type="ECO:0000259" key="12">
    <source>
        <dbReference type="PROSITE" id="PS50110"/>
    </source>
</evidence>
<evidence type="ECO:0000256" key="8">
    <source>
        <dbReference type="ARBA" id="ARBA00062171"/>
    </source>
</evidence>
<dbReference type="PROSITE" id="PS50110">
    <property type="entry name" value="RESPONSE_REGULATORY"/>
    <property type="match status" value="1"/>
</dbReference>
<dbReference type="PANTHER" id="PTHR45339">
    <property type="entry name" value="HYBRID SIGNAL TRANSDUCTION HISTIDINE KINASE J"/>
    <property type="match status" value="1"/>
</dbReference>
<dbReference type="EMBL" id="SPOI01000193">
    <property type="protein sequence ID" value="TIB32885.1"/>
    <property type="molecule type" value="Genomic_DNA"/>
</dbReference>
<name>A0A4T0IZS1_WALIC</name>
<dbReference type="GO" id="GO:0000160">
    <property type="term" value="P:phosphorelay signal transduction system"/>
    <property type="evidence" value="ECO:0007669"/>
    <property type="project" value="UniProtKB-KW"/>
</dbReference>
<organism evidence="13 14">
    <name type="scientific">Wallemia ichthyophaga</name>
    <dbReference type="NCBI Taxonomy" id="245174"/>
    <lineage>
        <taxon>Eukaryota</taxon>
        <taxon>Fungi</taxon>
        <taxon>Dikarya</taxon>
        <taxon>Basidiomycota</taxon>
        <taxon>Wallemiomycotina</taxon>
        <taxon>Wallemiomycetes</taxon>
        <taxon>Wallemiales</taxon>
        <taxon>Wallemiaceae</taxon>
        <taxon>Wallemia</taxon>
    </lineage>
</organism>
<evidence type="ECO:0000256" key="3">
    <source>
        <dbReference type="ARBA" id="ARBA00023012"/>
    </source>
</evidence>
<feature type="compositionally biased region" description="Low complexity" evidence="11">
    <location>
        <begin position="641"/>
        <end position="674"/>
    </location>
</feature>
<dbReference type="Gene3D" id="1.10.10.10">
    <property type="entry name" value="Winged helix-like DNA-binding domain superfamily/Winged helix DNA-binding domain"/>
    <property type="match status" value="1"/>
</dbReference>
<evidence type="ECO:0000313" key="14">
    <source>
        <dbReference type="Proteomes" id="UP000310689"/>
    </source>
</evidence>
<proteinExistence type="predicted"/>
<dbReference type="Proteomes" id="UP000310689">
    <property type="component" value="Unassembled WGS sequence"/>
</dbReference>
<evidence type="ECO:0000256" key="1">
    <source>
        <dbReference type="ARBA" id="ARBA00004123"/>
    </source>
</evidence>
<dbReference type="AlphaFoldDB" id="A0A4T0IZS1"/>
<dbReference type="InterPro" id="IPR000232">
    <property type="entry name" value="HSF_DNA-bd"/>
</dbReference>
<feature type="compositionally biased region" description="Polar residues" evidence="11">
    <location>
        <begin position="621"/>
        <end position="632"/>
    </location>
</feature>
<keyword evidence="3" id="KW-0902">Two-component regulatory system</keyword>
<gene>
    <name evidence="13" type="ORF">E3P86_03055</name>
</gene>
<dbReference type="Pfam" id="PF00447">
    <property type="entry name" value="HSF_DNA-bind"/>
    <property type="match status" value="1"/>
</dbReference>
<dbReference type="PRINTS" id="PR00056">
    <property type="entry name" value="HSFDOMAIN"/>
</dbReference>
<feature type="non-terminal residue" evidence="13">
    <location>
        <position position="901"/>
    </location>
</feature>
<evidence type="ECO:0000256" key="11">
    <source>
        <dbReference type="SAM" id="MobiDB-lite"/>
    </source>
</evidence>
<dbReference type="PROSITE" id="PS00434">
    <property type="entry name" value="HSF_DOMAIN"/>
    <property type="match status" value="1"/>
</dbReference>
<comment type="subcellular location">
    <subcellularLocation>
        <location evidence="1">Nucleus</location>
    </subcellularLocation>
</comment>
<keyword evidence="7" id="KW-0539">Nucleus</keyword>
<dbReference type="SMART" id="SM00448">
    <property type="entry name" value="REC"/>
    <property type="match status" value="1"/>
</dbReference>
<dbReference type="SUPFAM" id="SSF46785">
    <property type="entry name" value="Winged helix' DNA-binding domain"/>
    <property type="match status" value="1"/>
</dbReference>
<dbReference type="Pfam" id="PF00072">
    <property type="entry name" value="Response_reg"/>
    <property type="match status" value="1"/>
</dbReference>
<accession>A0A4T0IZS1</accession>
<keyword evidence="10" id="KW-0175">Coiled coil</keyword>
<keyword evidence="4" id="KW-0805">Transcription regulation</keyword>
<protein>
    <recommendedName>
        <fullName evidence="12">Response regulatory domain-containing protein</fullName>
    </recommendedName>
</protein>
<feature type="compositionally biased region" description="Low complexity" evidence="11">
    <location>
        <begin position="337"/>
        <end position="361"/>
    </location>
</feature>
<feature type="coiled-coil region" evidence="10">
    <location>
        <begin position="513"/>
        <end position="547"/>
    </location>
</feature>
<feature type="region of interest" description="Disordered" evidence="11">
    <location>
        <begin position="621"/>
        <end position="677"/>
    </location>
</feature>
<feature type="domain" description="Response regulatory" evidence="12">
    <location>
        <begin position="738"/>
        <end position="852"/>
    </location>
</feature>
<comment type="subunit">
    <text evidence="8">Homotrimer. Homotrimerization increases the affinity of HSF1 to DNA. Interacts with transcriptional coregulator SSA1 on chromatin.</text>
</comment>
<dbReference type="GO" id="GO:0043565">
    <property type="term" value="F:sequence-specific DNA binding"/>
    <property type="evidence" value="ECO:0007669"/>
    <property type="project" value="InterPro"/>
</dbReference>
<comment type="caution">
    <text evidence="13">The sequence shown here is derived from an EMBL/GenBank/DDBJ whole genome shotgun (WGS) entry which is preliminary data.</text>
</comment>